<gene>
    <name evidence="7" type="ORF">C2134_10280</name>
</gene>
<dbReference type="Pfam" id="PF00005">
    <property type="entry name" value="ABC_tran"/>
    <property type="match status" value="2"/>
</dbReference>
<dbReference type="PROSITE" id="PS00211">
    <property type="entry name" value="ABC_TRANSPORTER_1"/>
    <property type="match status" value="1"/>
</dbReference>
<keyword evidence="1" id="KW-1003">Cell membrane</keyword>
<dbReference type="SMART" id="SM00382">
    <property type="entry name" value="AAA"/>
    <property type="match status" value="2"/>
</dbReference>
<dbReference type="PANTHER" id="PTHR19211">
    <property type="entry name" value="ATP-BINDING TRANSPORT PROTEIN-RELATED"/>
    <property type="match status" value="1"/>
</dbReference>
<name>A0A2K4MNS9_9NEIS</name>
<dbReference type="GO" id="GO:0016887">
    <property type="term" value="F:ATP hydrolysis activity"/>
    <property type="evidence" value="ECO:0007669"/>
    <property type="project" value="InterPro"/>
</dbReference>
<evidence type="ECO:0000256" key="1">
    <source>
        <dbReference type="ARBA" id="ARBA00022475"/>
    </source>
</evidence>
<organism evidence="7 8">
    <name type="scientific">Chromobacterium sinusclupearum</name>
    <dbReference type="NCBI Taxonomy" id="2077146"/>
    <lineage>
        <taxon>Bacteria</taxon>
        <taxon>Pseudomonadati</taxon>
        <taxon>Pseudomonadota</taxon>
        <taxon>Betaproteobacteria</taxon>
        <taxon>Neisseriales</taxon>
        <taxon>Chromobacteriaceae</taxon>
        <taxon>Chromobacterium</taxon>
    </lineage>
</organism>
<dbReference type="EMBL" id="PPTF01000041">
    <property type="protein sequence ID" value="POA98733.1"/>
    <property type="molecule type" value="Genomic_DNA"/>
</dbReference>
<dbReference type="AlphaFoldDB" id="A0A2K4MNS9"/>
<proteinExistence type="predicted"/>
<dbReference type="PROSITE" id="PS50893">
    <property type="entry name" value="ABC_TRANSPORTER_2"/>
    <property type="match status" value="2"/>
</dbReference>
<feature type="domain" description="ABC transporter" evidence="6">
    <location>
        <begin position="270"/>
        <end position="468"/>
    </location>
</feature>
<dbReference type="SUPFAM" id="SSF52540">
    <property type="entry name" value="P-loop containing nucleoside triphosphate hydrolases"/>
    <property type="match status" value="2"/>
</dbReference>
<dbReference type="InterPro" id="IPR003439">
    <property type="entry name" value="ABC_transporter-like_ATP-bd"/>
</dbReference>
<dbReference type="RefSeq" id="WP_103319804.1">
    <property type="nucleotide sequence ID" value="NZ_PPTF01000041.1"/>
</dbReference>
<dbReference type="CDD" id="cd03221">
    <property type="entry name" value="ABCF_EF-3"/>
    <property type="match status" value="2"/>
</dbReference>
<evidence type="ECO:0000256" key="2">
    <source>
        <dbReference type="ARBA" id="ARBA00022737"/>
    </source>
</evidence>
<comment type="caution">
    <text evidence="7">The sequence shown here is derived from an EMBL/GenBank/DDBJ whole genome shotgun (WGS) entry which is preliminary data.</text>
</comment>
<evidence type="ECO:0000256" key="4">
    <source>
        <dbReference type="ARBA" id="ARBA00022840"/>
    </source>
</evidence>
<protein>
    <submittedName>
        <fullName evidence="7">ABC transporter ATP-binding protein</fullName>
    </submittedName>
</protein>
<accession>A0A2K4MNS9</accession>
<keyword evidence="3" id="KW-0547">Nucleotide-binding</keyword>
<dbReference type="InterPro" id="IPR027417">
    <property type="entry name" value="P-loop_NTPase"/>
</dbReference>
<reference evidence="7 8" key="1">
    <citation type="submission" date="2018-01" db="EMBL/GenBank/DDBJ databases">
        <title>Genomic Sequence of Chromobacterium MWU13-2610 from wild cranberry bogs within the Cape Cod National Seashore.</title>
        <authorList>
            <person name="O'Hara-Hanley K."/>
            <person name="Soby S."/>
            <person name="Harrison A."/>
        </authorList>
    </citation>
    <scope>NUCLEOTIDE SEQUENCE [LARGE SCALE GENOMIC DNA]</scope>
    <source>
        <strain evidence="7 8">MWU13-2610</strain>
    </source>
</reference>
<keyword evidence="8" id="KW-1185">Reference proteome</keyword>
<dbReference type="GO" id="GO:0005524">
    <property type="term" value="F:ATP binding"/>
    <property type="evidence" value="ECO:0007669"/>
    <property type="project" value="UniProtKB-KW"/>
</dbReference>
<feature type="region of interest" description="Disordered" evidence="5">
    <location>
        <begin position="181"/>
        <end position="208"/>
    </location>
</feature>
<dbReference type="Proteomes" id="UP000236416">
    <property type="component" value="Unassembled WGS sequence"/>
</dbReference>
<sequence>MPIMQLQGLSLAFPRKTCFSDFHAQIDWGQRIGIVGANGSGKSSLLKMLLGELPSEPGRILRAEAARIGYLPQIVERYEELSGGQRVNQALSQALAGHPDLLLLDEPSNHLDTRNRRALSRMLRGFGGAIALVTHDLALLDEVCDSIWHIGDGQIEIFSGRYADFLREREQQRAALERERAGLRREQEATHQARMREQERAGKARERGARSIAESKWATIKSPTKLGRGNTTAGRKQAELAEQRREVNDRLSSLRLPERIAPRFQLIEGERATDLVLQISDGSVGYQRPVLDGIHLRLARGERLALAGGNGSGKSTLARAIAGVAPARRLGGDWLTPAPIGYLDQHYATLRPGVSVLETLRQRTADWPPQRLRHFLSDFLFRDDAAVDADVATLSGGEKARLSLALIAARPPALLILDEMTNNLDLITRQHVIDVLQHYPGAMLLISHDADFLDAVGRVEPYRLPLRSERK</sequence>
<keyword evidence="4 7" id="KW-0067">ATP-binding</keyword>
<evidence type="ECO:0000259" key="6">
    <source>
        <dbReference type="PROSITE" id="PS50893"/>
    </source>
</evidence>
<evidence type="ECO:0000256" key="3">
    <source>
        <dbReference type="ARBA" id="ARBA00022741"/>
    </source>
</evidence>
<feature type="domain" description="ABC transporter" evidence="6">
    <location>
        <begin position="4"/>
        <end position="178"/>
    </location>
</feature>
<dbReference type="PANTHER" id="PTHR19211:SF14">
    <property type="entry name" value="ATP-BINDING CASSETTE SUB-FAMILY F MEMBER 1"/>
    <property type="match status" value="1"/>
</dbReference>
<dbReference type="InterPro" id="IPR050611">
    <property type="entry name" value="ABCF"/>
</dbReference>
<evidence type="ECO:0000313" key="8">
    <source>
        <dbReference type="Proteomes" id="UP000236416"/>
    </source>
</evidence>
<keyword evidence="1" id="KW-0472">Membrane</keyword>
<keyword evidence="2" id="KW-0677">Repeat</keyword>
<evidence type="ECO:0000313" key="7">
    <source>
        <dbReference type="EMBL" id="POA98733.1"/>
    </source>
</evidence>
<dbReference type="InterPro" id="IPR003593">
    <property type="entry name" value="AAA+_ATPase"/>
</dbReference>
<dbReference type="InterPro" id="IPR017871">
    <property type="entry name" value="ABC_transporter-like_CS"/>
</dbReference>
<dbReference type="Gene3D" id="3.40.50.300">
    <property type="entry name" value="P-loop containing nucleotide triphosphate hydrolases"/>
    <property type="match status" value="3"/>
</dbReference>
<evidence type="ECO:0000256" key="5">
    <source>
        <dbReference type="SAM" id="MobiDB-lite"/>
    </source>
</evidence>